<feature type="non-terminal residue" evidence="2">
    <location>
        <position position="54"/>
    </location>
</feature>
<dbReference type="Pfam" id="PF24626">
    <property type="entry name" value="SH3_Tf2-1"/>
    <property type="match status" value="1"/>
</dbReference>
<proteinExistence type="predicted"/>
<accession>A0A392UN35</accession>
<dbReference type="Proteomes" id="UP000265520">
    <property type="component" value="Unassembled WGS sequence"/>
</dbReference>
<evidence type="ECO:0000313" key="2">
    <source>
        <dbReference type="EMBL" id="MCI74054.1"/>
    </source>
</evidence>
<comment type="caution">
    <text evidence="2">The sequence shown here is derived from an EMBL/GenBank/DDBJ whole genome shotgun (WGS) entry which is preliminary data.</text>
</comment>
<protein>
    <submittedName>
        <fullName evidence="2">Retrotransposon protein</fullName>
    </submittedName>
</protein>
<sequence length="54" mass="6161">MLKLRGVFKTKKLSPRYIGPFQIIDRVGEVAYRLALPPALSGIHDVFHVSQLRK</sequence>
<feature type="domain" description="Tf2-1-like SH3-like" evidence="1">
    <location>
        <begin position="7"/>
        <end position="54"/>
    </location>
</feature>
<evidence type="ECO:0000313" key="3">
    <source>
        <dbReference type="Proteomes" id="UP000265520"/>
    </source>
</evidence>
<dbReference type="AlphaFoldDB" id="A0A392UN35"/>
<name>A0A392UN35_9FABA</name>
<dbReference type="PANTHER" id="PTHR46148:SF60">
    <property type="entry name" value="CHROMO DOMAIN-CONTAINING PROTEIN"/>
    <property type="match status" value="1"/>
</dbReference>
<dbReference type="PANTHER" id="PTHR46148">
    <property type="entry name" value="CHROMO DOMAIN-CONTAINING PROTEIN"/>
    <property type="match status" value="1"/>
</dbReference>
<dbReference type="InterPro" id="IPR056924">
    <property type="entry name" value="SH3_Tf2-1"/>
</dbReference>
<keyword evidence="3" id="KW-1185">Reference proteome</keyword>
<evidence type="ECO:0000259" key="1">
    <source>
        <dbReference type="Pfam" id="PF24626"/>
    </source>
</evidence>
<dbReference type="EMBL" id="LXQA010852409">
    <property type="protein sequence ID" value="MCI74054.1"/>
    <property type="molecule type" value="Genomic_DNA"/>
</dbReference>
<reference evidence="2 3" key="1">
    <citation type="journal article" date="2018" name="Front. Plant Sci.">
        <title>Red Clover (Trifolium pratense) and Zigzag Clover (T. medium) - A Picture of Genomic Similarities and Differences.</title>
        <authorList>
            <person name="Dluhosova J."/>
            <person name="Istvanek J."/>
            <person name="Nedelnik J."/>
            <person name="Repkova J."/>
        </authorList>
    </citation>
    <scope>NUCLEOTIDE SEQUENCE [LARGE SCALE GENOMIC DNA]</scope>
    <source>
        <strain evidence="3">cv. 10/8</strain>
        <tissue evidence="2">Leaf</tissue>
    </source>
</reference>
<organism evidence="2 3">
    <name type="scientific">Trifolium medium</name>
    <dbReference type="NCBI Taxonomy" id="97028"/>
    <lineage>
        <taxon>Eukaryota</taxon>
        <taxon>Viridiplantae</taxon>
        <taxon>Streptophyta</taxon>
        <taxon>Embryophyta</taxon>
        <taxon>Tracheophyta</taxon>
        <taxon>Spermatophyta</taxon>
        <taxon>Magnoliopsida</taxon>
        <taxon>eudicotyledons</taxon>
        <taxon>Gunneridae</taxon>
        <taxon>Pentapetalae</taxon>
        <taxon>rosids</taxon>
        <taxon>fabids</taxon>
        <taxon>Fabales</taxon>
        <taxon>Fabaceae</taxon>
        <taxon>Papilionoideae</taxon>
        <taxon>50 kb inversion clade</taxon>
        <taxon>NPAAA clade</taxon>
        <taxon>Hologalegina</taxon>
        <taxon>IRL clade</taxon>
        <taxon>Trifolieae</taxon>
        <taxon>Trifolium</taxon>
    </lineage>
</organism>